<dbReference type="NCBIfam" id="TIGR00370">
    <property type="entry name" value="5-oxoprolinase subunit PxpB"/>
    <property type="match status" value="1"/>
</dbReference>
<dbReference type="Proteomes" id="UP000007030">
    <property type="component" value="Chromosome"/>
</dbReference>
<dbReference type="SMART" id="SM00797">
    <property type="entry name" value="AHS2"/>
    <property type="match status" value="1"/>
</dbReference>
<keyword evidence="1" id="KW-0547">Nucleotide-binding</keyword>
<evidence type="ECO:0000256" key="3">
    <source>
        <dbReference type="ARBA" id="ARBA00022840"/>
    </source>
</evidence>
<evidence type="ECO:0008006" key="8">
    <source>
        <dbReference type="Google" id="ProtNLM"/>
    </source>
</evidence>
<dbReference type="SUPFAM" id="SSF160467">
    <property type="entry name" value="PH0987 N-terminal domain-like"/>
    <property type="match status" value="1"/>
</dbReference>
<dbReference type="InterPro" id="IPR003833">
    <property type="entry name" value="CT_C_D"/>
</dbReference>
<dbReference type="EMBL" id="CP002630">
    <property type="protein sequence ID" value="AEB12908.1"/>
    <property type="molecule type" value="Genomic_DNA"/>
</dbReference>
<dbReference type="InterPro" id="IPR003778">
    <property type="entry name" value="CT_A_B"/>
</dbReference>
<name>F2NR59_MARHT</name>
<evidence type="ECO:0000313" key="7">
    <source>
        <dbReference type="Proteomes" id="UP000007030"/>
    </source>
</evidence>
<dbReference type="GO" id="GO:0016787">
    <property type="term" value="F:hydrolase activity"/>
    <property type="evidence" value="ECO:0007669"/>
    <property type="project" value="UniProtKB-KW"/>
</dbReference>
<dbReference type="AlphaFoldDB" id="F2NR59"/>
<dbReference type="PANTHER" id="PTHR34698">
    <property type="entry name" value="5-OXOPROLINASE SUBUNIT B"/>
    <property type="match status" value="1"/>
</dbReference>
<dbReference type="STRING" id="869210.Marky_2187"/>
<dbReference type="SMART" id="SM00796">
    <property type="entry name" value="AHS1"/>
    <property type="match status" value="1"/>
</dbReference>
<dbReference type="Pfam" id="PF02626">
    <property type="entry name" value="CT_A_B"/>
    <property type="match status" value="1"/>
</dbReference>
<dbReference type="OrthoDB" id="9782422at2"/>
<dbReference type="eggNOG" id="COG1984">
    <property type="taxonomic scope" value="Bacteria"/>
</dbReference>
<feature type="domain" description="Carboxyltransferase" evidence="4">
    <location>
        <begin position="3"/>
        <end position="192"/>
    </location>
</feature>
<dbReference type="Gene3D" id="2.40.100.10">
    <property type="entry name" value="Cyclophilin-like"/>
    <property type="match status" value="2"/>
</dbReference>
<dbReference type="PANTHER" id="PTHR34698:SF2">
    <property type="entry name" value="5-OXOPROLINASE SUBUNIT B"/>
    <property type="match status" value="1"/>
</dbReference>
<dbReference type="SUPFAM" id="SSF50891">
    <property type="entry name" value="Cyclophilin-like"/>
    <property type="match status" value="2"/>
</dbReference>
<sequence length="502" mass="54271">MYRGFYLRYAERMDPEANARVHALTARLVEDPLPGVTDLIPGYGTLYVEYDPRCTHVARVRRWVKRHEEELEGSRGAERLVEIPVRYDGPDLKEVARHTGLSVKEVVQRHSAPTYRVYAVGFVPGFPFMGEVDPRLRVPRRPTPRQAVPAHAVGIAGAQTGVYPLRTPGGWHLLGYALVQLYDPKRPEPFLLGPGDRVRFVPREGEVPPEPEALELWPTEPAHPVLRVEEEGLLDLLVDQGRFCAGRFGLARSGALDPLAARYANALVGNPPEAPLLELTLKGPVLTALRPVVVGFAGWGMVPEVRSERVPPWQSVALRPGDTLRFVPTGEGVRGYLAVAGGLEVRRFWGSASVDLKGKIGRPLRAGDVLGVAAPRAVRAGYALCPPFVPEDPVRLRVLPGPQATPEALEALTRGVFEVTSANRMGLRLGGPRVPGGEVLSEAAPIGAVQVPPSGAPIVLLADRGTLGGYAKPAVVHPADLPKAAQVRPGQRVRFVLGTPGP</sequence>
<accession>F2NR59</accession>
<dbReference type="KEGG" id="mhd:Marky_2187"/>
<evidence type="ECO:0000256" key="2">
    <source>
        <dbReference type="ARBA" id="ARBA00022801"/>
    </source>
</evidence>
<dbReference type="InterPro" id="IPR010016">
    <property type="entry name" value="PxpB"/>
</dbReference>
<dbReference type="Pfam" id="PF02682">
    <property type="entry name" value="CT_C_D"/>
    <property type="match status" value="1"/>
</dbReference>
<keyword evidence="2" id="KW-0378">Hydrolase</keyword>
<proteinExistence type="predicted"/>
<dbReference type="Gene3D" id="3.30.1360.40">
    <property type="match status" value="1"/>
</dbReference>
<dbReference type="eggNOG" id="COG2049">
    <property type="taxonomic scope" value="Bacteria"/>
</dbReference>
<reference evidence="6 7" key="1">
    <citation type="journal article" date="2012" name="Stand. Genomic Sci.">
        <title>Complete genome sequence of the aerobic, heterotroph Marinithermus hydrothermalis type strain (T1(T)) from a deep-sea hydrothermal vent chimney.</title>
        <authorList>
            <person name="Copeland A."/>
            <person name="Gu W."/>
            <person name="Yasawong M."/>
            <person name="Lapidus A."/>
            <person name="Lucas S."/>
            <person name="Deshpande S."/>
            <person name="Pagani I."/>
            <person name="Tapia R."/>
            <person name="Cheng J.F."/>
            <person name="Goodwin L.A."/>
            <person name="Pitluck S."/>
            <person name="Liolios K."/>
            <person name="Ivanova N."/>
            <person name="Mavromatis K."/>
            <person name="Mikhailova N."/>
            <person name="Pati A."/>
            <person name="Chen A."/>
            <person name="Palaniappan K."/>
            <person name="Land M."/>
            <person name="Pan C."/>
            <person name="Brambilla E.M."/>
            <person name="Rohde M."/>
            <person name="Tindall B.J."/>
            <person name="Sikorski J."/>
            <person name="Goker M."/>
            <person name="Detter J.C."/>
            <person name="Bristow J."/>
            <person name="Eisen J.A."/>
            <person name="Markowitz V."/>
            <person name="Hugenholtz P."/>
            <person name="Kyrpides N.C."/>
            <person name="Klenk H.P."/>
            <person name="Woyke T."/>
        </authorList>
    </citation>
    <scope>NUCLEOTIDE SEQUENCE [LARGE SCALE GENOMIC DNA]</scope>
    <source>
        <strain evidence="7">DSM 14884 / JCM 11576 / T1</strain>
    </source>
</reference>
<evidence type="ECO:0000259" key="5">
    <source>
        <dbReference type="SMART" id="SM00797"/>
    </source>
</evidence>
<feature type="domain" description="Carboxyltransferase" evidence="5">
    <location>
        <begin position="247"/>
        <end position="499"/>
    </location>
</feature>
<dbReference type="HOGENOM" id="CLU_028967_5_1_0"/>
<keyword evidence="7" id="KW-1185">Reference proteome</keyword>
<gene>
    <name evidence="6" type="ordered locus">Marky_2187</name>
</gene>
<evidence type="ECO:0000259" key="4">
    <source>
        <dbReference type="SMART" id="SM00796"/>
    </source>
</evidence>
<evidence type="ECO:0000313" key="6">
    <source>
        <dbReference type="EMBL" id="AEB12908.1"/>
    </source>
</evidence>
<protein>
    <recommendedName>
        <fullName evidence="8">Urea carboxylase</fullName>
    </recommendedName>
</protein>
<dbReference type="RefSeq" id="WP_013704953.1">
    <property type="nucleotide sequence ID" value="NC_015387.1"/>
</dbReference>
<dbReference type="GO" id="GO:0005524">
    <property type="term" value="F:ATP binding"/>
    <property type="evidence" value="ECO:0007669"/>
    <property type="project" value="UniProtKB-KW"/>
</dbReference>
<evidence type="ECO:0000256" key="1">
    <source>
        <dbReference type="ARBA" id="ARBA00022741"/>
    </source>
</evidence>
<keyword evidence="3" id="KW-0067">ATP-binding</keyword>
<dbReference type="InterPro" id="IPR029000">
    <property type="entry name" value="Cyclophilin-like_dom_sf"/>
</dbReference>
<organism evidence="6 7">
    <name type="scientific">Marinithermus hydrothermalis (strain DSM 14884 / JCM 11576 / T1)</name>
    <dbReference type="NCBI Taxonomy" id="869210"/>
    <lineage>
        <taxon>Bacteria</taxon>
        <taxon>Thermotogati</taxon>
        <taxon>Deinococcota</taxon>
        <taxon>Deinococci</taxon>
        <taxon>Thermales</taxon>
        <taxon>Thermaceae</taxon>
        <taxon>Marinithermus</taxon>
    </lineage>
</organism>